<dbReference type="EMBL" id="JANEYG010000001">
    <property type="protein sequence ID" value="KAJ8925950.1"/>
    <property type="molecule type" value="Genomic_DNA"/>
</dbReference>
<feature type="non-terminal residue" evidence="2">
    <location>
        <position position="1"/>
    </location>
</feature>
<reference evidence="2 3" key="1">
    <citation type="journal article" date="2023" name="Insect Mol. Biol.">
        <title>Genome sequencing provides insights into the evolution of gene families encoding plant cell wall-degrading enzymes in longhorned beetles.</title>
        <authorList>
            <person name="Shin N.R."/>
            <person name="Okamura Y."/>
            <person name="Kirsch R."/>
            <person name="Pauchet Y."/>
        </authorList>
    </citation>
    <scope>NUCLEOTIDE SEQUENCE [LARGE SCALE GENOMIC DNA]</scope>
    <source>
        <strain evidence="2">EAD_L_NR</strain>
    </source>
</reference>
<protein>
    <submittedName>
        <fullName evidence="2">Uncharacterized protein</fullName>
    </submittedName>
</protein>
<evidence type="ECO:0000313" key="2">
    <source>
        <dbReference type="EMBL" id="KAJ8925950.1"/>
    </source>
</evidence>
<organism evidence="2 3">
    <name type="scientific">Exocentrus adspersus</name>
    <dbReference type="NCBI Taxonomy" id="1586481"/>
    <lineage>
        <taxon>Eukaryota</taxon>
        <taxon>Metazoa</taxon>
        <taxon>Ecdysozoa</taxon>
        <taxon>Arthropoda</taxon>
        <taxon>Hexapoda</taxon>
        <taxon>Insecta</taxon>
        <taxon>Pterygota</taxon>
        <taxon>Neoptera</taxon>
        <taxon>Endopterygota</taxon>
        <taxon>Coleoptera</taxon>
        <taxon>Polyphaga</taxon>
        <taxon>Cucujiformia</taxon>
        <taxon>Chrysomeloidea</taxon>
        <taxon>Cerambycidae</taxon>
        <taxon>Lamiinae</taxon>
        <taxon>Acanthocinini</taxon>
        <taxon>Exocentrus</taxon>
    </lineage>
</organism>
<keyword evidence="1" id="KW-0732">Signal</keyword>
<gene>
    <name evidence="2" type="ORF">NQ315_009803</name>
</gene>
<evidence type="ECO:0000313" key="3">
    <source>
        <dbReference type="Proteomes" id="UP001159042"/>
    </source>
</evidence>
<comment type="caution">
    <text evidence="2">The sequence shown here is derived from an EMBL/GenBank/DDBJ whole genome shotgun (WGS) entry which is preliminary data.</text>
</comment>
<dbReference type="Proteomes" id="UP001159042">
    <property type="component" value="Unassembled WGS sequence"/>
</dbReference>
<feature type="signal peptide" evidence="1">
    <location>
        <begin position="1"/>
        <end position="17"/>
    </location>
</feature>
<accession>A0AAV8WIE1</accession>
<name>A0AAV8WIE1_9CUCU</name>
<keyword evidence="3" id="KW-1185">Reference proteome</keyword>
<dbReference type="AlphaFoldDB" id="A0AAV8WIE1"/>
<feature type="chain" id="PRO_5043765267" evidence="1">
    <location>
        <begin position="18"/>
        <end position="107"/>
    </location>
</feature>
<evidence type="ECO:0000256" key="1">
    <source>
        <dbReference type="SAM" id="SignalP"/>
    </source>
</evidence>
<proteinExistence type="predicted"/>
<sequence length="107" mass="12338">FWLLFLFMAACLGVSHATGRSCVCWEGYKSESNGNDPHCVAVDQFHIMPCNMPKAPKCHCSGQVSDILKDKTGTWCTRYSKGEELMRWPCENVEEWKDFFKKHPDFI</sequence>